<feature type="transmembrane region" description="Helical" evidence="9">
    <location>
        <begin position="79"/>
        <end position="97"/>
    </location>
</feature>
<evidence type="ECO:0000256" key="2">
    <source>
        <dbReference type="ARBA" id="ARBA00022448"/>
    </source>
</evidence>
<evidence type="ECO:0000256" key="3">
    <source>
        <dbReference type="ARBA" id="ARBA00022475"/>
    </source>
</evidence>
<feature type="transmembrane region" description="Helical" evidence="9">
    <location>
        <begin position="394"/>
        <end position="414"/>
    </location>
</feature>
<reference evidence="12" key="1">
    <citation type="journal article" date="2019" name="Int. J. Syst. Evol. Microbiol.">
        <title>The Global Catalogue of Microorganisms (GCM) 10K type strain sequencing project: providing services to taxonomists for standard genome sequencing and annotation.</title>
        <authorList>
            <consortium name="The Broad Institute Genomics Platform"/>
            <consortium name="The Broad Institute Genome Sequencing Center for Infectious Disease"/>
            <person name="Wu L."/>
            <person name="Ma J."/>
        </authorList>
    </citation>
    <scope>NUCLEOTIDE SEQUENCE [LARGE SCALE GENOMIC DNA]</scope>
    <source>
        <strain evidence="12">CCM 9110</strain>
    </source>
</reference>
<evidence type="ECO:0000256" key="7">
    <source>
        <dbReference type="ARBA" id="ARBA00023136"/>
    </source>
</evidence>
<evidence type="ECO:0000313" key="12">
    <source>
        <dbReference type="Proteomes" id="UP001597199"/>
    </source>
</evidence>
<keyword evidence="4 8" id="KW-0762">Sugar transport</keyword>
<feature type="transmembrane region" description="Helical" evidence="9">
    <location>
        <begin position="228"/>
        <end position="246"/>
    </location>
</feature>
<keyword evidence="3 8" id="KW-1003">Cell membrane</keyword>
<dbReference type="PANTHER" id="PTHR33989">
    <property type="match status" value="1"/>
</dbReference>
<accession>A0ABW4BJH3</accession>
<comment type="subcellular location">
    <subcellularLocation>
        <location evidence="1">Cell membrane</location>
        <topology evidence="1">Multi-pass membrane protein</topology>
    </subcellularLocation>
</comment>
<evidence type="ECO:0000256" key="8">
    <source>
        <dbReference type="PIRNR" id="PIRNR006351"/>
    </source>
</evidence>
<keyword evidence="2 8" id="KW-0813">Transport</keyword>
<dbReference type="PIRSF" id="PIRSF006351">
    <property type="entry name" value="PTS_EIIC-Cellobiose"/>
    <property type="match status" value="1"/>
</dbReference>
<comment type="function">
    <text evidence="8">The phosphoenolpyruvate-dependent sugar phosphotransferase system (PTS), a major carbohydrate active -transport system, catalyzes the phosphorylation of incoming sugar substrates concomitant with their translocation across the cell membrane.</text>
</comment>
<feature type="transmembrane region" description="Helical" evidence="9">
    <location>
        <begin position="285"/>
        <end position="304"/>
    </location>
</feature>
<keyword evidence="7 8" id="KW-0472">Membrane</keyword>
<dbReference type="InterPro" id="IPR004501">
    <property type="entry name" value="PTS_EIIC_3"/>
</dbReference>
<feature type="transmembrane region" description="Helical" evidence="9">
    <location>
        <begin position="181"/>
        <end position="200"/>
    </location>
</feature>
<feature type="transmembrane region" description="Helical" evidence="9">
    <location>
        <begin position="344"/>
        <end position="365"/>
    </location>
</feature>
<feature type="transmembrane region" description="Helical" evidence="9">
    <location>
        <begin position="36"/>
        <end position="55"/>
    </location>
</feature>
<dbReference type="NCBIfam" id="TIGR00410">
    <property type="entry name" value="lacE"/>
    <property type="match status" value="1"/>
</dbReference>
<dbReference type="InterPro" id="IPR051088">
    <property type="entry name" value="PTS_Sugar-EIIC/EIIB"/>
</dbReference>
<keyword evidence="5 9" id="KW-0812">Transmembrane</keyword>
<proteinExistence type="predicted"/>
<organism evidence="11 12">
    <name type="scientific">Lacticaseibacillus suilingensis</name>
    <dbReference type="NCBI Taxonomy" id="2799577"/>
    <lineage>
        <taxon>Bacteria</taxon>
        <taxon>Bacillati</taxon>
        <taxon>Bacillota</taxon>
        <taxon>Bacilli</taxon>
        <taxon>Lactobacillales</taxon>
        <taxon>Lactobacillaceae</taxon>
        <taxon>Lacticaseibacillus</taxon>
    </lineage>
</organism>
<name>A0ABW4BJH3_9LACO</name>
<gene>
    <name evidence="11" type="ORF">ACFQ41_12705</name>
</gene>
<sequence length="437" mass="48078">MREQFVKKFNSFREGSAKVMLAISNQRYIVVLKNAMPGYVPFTIMGAIVLLIANFPSQHYLDFMAGVFGANWQAPLNDLMNGAMNIGSLYVIALIAYEMSNYHKDRPILPVILSEGIYIYLSQITTVKGVAMIAISEFGASNMIAAILLGIIVPELYHFLIGHVPTIKMPESVPPMIAQPFEALIPILLIFVLAFGVRTLSAMTPFGTFAAAINGTIGLPMRALSSNIWGYLLAVFFVELLWSLGIHGNNVVMSILTPFLLMNSDANRLAFQAGKKLPYIITNEYFDYFGNVAFYMCIACLLIAKAPQLKQVSRLGFIPGLFHISEPLVFGLPIMYNPFLATEYVLFHVAGAGLTYFVMHIGLVAPLNGTGVPWTTPMILHGFLASGGHISTGIWQLVLAVLYTVGSIPFVRAYDRKLMSDNAKSEREINESANDPV</sequence>
<evidence type="ECO:0000256" key="9">
    <source>
        <dbReference type="SAM" id="Phobius"/>
    </source>
</evidence>
<comment type="caution">
    <text evidence="11">The sequence shown here is derived from an EMBL/GenBank/DDBJ whole genome shotgun (WGS) entry which is preliminary data.</text>
</comment>
<dbReference type="RefSeq" id="WP_204118329.1">
    <property type="nucleotide sequence ID" value="NZ_BOLV01000004.1"/>
</dbReference>
<dbReference type="InterPro" id="IPR003352">
    <property type="entry name" value="PTS_EIIC"/>
</dbReference>
<evidence type="ECO:0000313" key="11">
    <source>
        <dbReference type="EMBL" id="MFD1400171.1"/>
    </source>
</evidence>
<dbReference type="EMBL" id="JBHTOA010000048">
    <property type="protein sequence ID" value="MFD1400171.1"/>
    <property type="molecule type" value="Genomic_DNA"/>
</dbReference>
<evidence type="ECO:0000256" key="5">
    <source>
        <dbReference type="ARBA" id="ARBA00022692"/>
    </source>
</evidence>
<dbReference type="Proteomes" id="UP001597199">
    <property type="component" value="Unassembled WGS sequence"/>
</dbReference>
<evidence type="ECO:0000259" key="10">
    <source>
        <dbReference type="PROSITE" id="PS51105"/>
    </source>
</evidence>
<dbReference type="InterPro" id="IPR004796">
    <property type="entry name" value="PTS_IIC_cello"/>
</dbReference>
<feature type="transmembrane region" description="Helical" evidence="9">
    <location>
        <begin position="141"/>
        <end position="160"/>
    </location>
</feature>
<keyword evidence="12" id="KW-1185">Reference proteome</keyword>
<protein>
    <recommendedName>
        <fullName evidence="8">Permease IIC component</fullName>
    </recommendedName>
</protein>
<dbReference type="PROSITE" id="PS51105">
    <property type="entry name" value="PTS_EIIC_TYPE_3"/>
    <property type="match status" value="1"/>
</dbReference>
<evidence type="ECO:0000256" key="4">
    <source>
        <dbReference type="ARBA" id="ARBA00022597"/>
    </source>
</evidence>
<evidence type="ECO:0000256" key="6">
    <source>
        <dbReference type="ARBA" id="ARBA00022989"/>
    </source>
</evidence>
<keyword evidence="6 9" id="KW-1133">Transmembrane helix</keyword>
<evidence type="ECO:0000256" key="1">
    <source>
        <dbReference type="ARBA" id="ARBA00004651"/>
    </source>
</evidence>
<dbReference type="PANTHER" id="PTHR33989:SF4">
    <property type="entry name" value="PTS SYSTEM N,N'-DIACETYLCHITOBIOSE-SPECIFIC EIIC COMPONENT"/>
    <property type="match status" value="1"/>
</dbReference>
<dbReference type="Pfam" id="PF02378">
    <property type="entry name" value="PTS_EIIC"/>
    <property type="match status" value="1"/>
</dbReference>
<feature type="domain" description="PTS EIIC type-3" evidence="10">
    <location>
        <begin position="12"/>
        <end position="410"/>
    </location>
</feature>